<accession>A0A915DZG9</accession>
<evidence type="ECO:0000256" key="1">
    <source>
        <dbReference type="SAM" id="Coils"/>
    </source>
</evidence>
<dbReference type="Proteomes" id="UP000887574">
    <property type="component" value="Unplaced"/>
</dbReference>
<keyword evidence="1" id="KW-0175">Coiled coil</keyword>
<reference evidence="4" key="1">
    <citation type="submission" date="2022-11" db="UniProtKB">
        <authorList>
            <consortium name="WormBaseParasite"/>
        </authorList>
    </citation>
    <scope>IDENTIFICATION</scope>
</reference>
<proteinExistence type="predicted"/>
<dbReference type="WBParaSite" id="jg24834">
    <property type="protein sequence ID" value="jg24834"/>
    <property type="gene ID" value="jg24834"/>
</dbReference>
<evidence type="ECO:0000256" key="2">
    <source>
        <dbReference type="SAM" id="MobiDB-lite"/>
    </source>
</evidence>
<keyword evidence="3" id="KW-1185">Reference proteome</keyword>
<protein>
    <submittedName>
        <fullName evidence="4">Uncharacterized protein</fullName>
    </submittedName>
</protein>
<dbReference type="AlphaFoldDB" id="A0A915DZG9"/>
<sequence length="212" mass="24970">MTLPNIEDLQKKLRLAEERAIKAEQKCYLMEQEKLEVEKKGEKHNKASHWSEHSVTTSSQSEQEKKCYMSQVERKNNLEWMKDSSDEETEKKDPKQALARELVWKLGPPKQPREIDYSIFKEYQLKHFALNPPPKDIKEFDGIVTYFSEQTGSIDHTVHFDIEECLTHDSPLPLKVGDKVHVKAKVQRDFDDYEDIDEDDWVAFSIKLLHRP</sequence>
<name>A0A915DZG9_9BILA</name>
<evidence type="ECO:0000313" key="4">
    <source>
        <dbReference type="WBParaSite" id="jg24834"/>
    </source>
</evidence>
<feature type="coiled-coil region" evidence="1">
    <location>
        <begin position="6"/>
        <end position="33"/>
    </location>
</feature>
<evidence type="ECO:0000313" key="3">
    <source>
        <dbReference type="Proteomes" id="UP000887574"/>
    </source>
</evidence>
<feature type="region of interest" description="Disordered" evidence="2">
    <location>
        <begin position="38"/>
        <end position="70"/>
    </location>
</feature>
<feature type="compositionally biased region" description="Basic and acidic residues" evidence="2">
    <location>
        <begin position="38"/>
        <end position="52"/>
    </location>
</feature>
<organism evidence="3 4">
    <name type="scientific">Ditylenchus dipsaci</name>
    <dbReference type="NCBI Taxonomy" id="166011"/>
    <lineage>
        <taxon>Eukaryota</taxon>
        <taxon>Metazoa</taxon>
        <taxon>Ecdysozoa</taxon>
        <taxon>Nematoda</taxon>
        <taxon>Chromadorea</taxon>
        <taxon>Rhabditida</taxon>
        <taxon>Tylenchina</taxon>
        <taxon>Tylenchomorpha</taxon>
        <taxon>Sphaerularioidea</taxon>
        <taxon>Anguinidae</taxon>
        <taxon>Anguininae</taxon>
        <taxon>Ditylenchus</taxon>
    </lineage>
</organism>